<dbReference type="InterPro" id="IPR050799">
    <property type="entry name" value="ZIP_Transporter"/>
</dbReference>
<accession>A0A671SAR4</accession>
<keyword evidence="4 6" id="KW-1133">Transmembrane helix</keyword>
<dbReference type="GO" id="GO:0071578">
    <property type="term" value="P:zinc ion import across plasma membrane"/>
    <property type="evidence" value="ECO:0007669"/>
    <property type="project" value="TreeGrafter"/>
</dbReference>
<protein>
    <submittedName>
        <fullName evidence="7">Solute carrier family 39 member 8</fullName>
    </submittedName>
</protein>
<keyword evidence="8" id="KW-1185">Reference proteome</keyword>
<organism evidence="7 8">
    <name type="scientific">Sinocyclocheilus anshuiensis</name>
    <dbReference type="NCBI Taxonomy" id="1608454"/>
    <lineage>
        <taxon>Eukaryota</taxon>
        <taxon>Metazoa</taxon>
        <taxon>Chordata</taxon>
        <taxon>Craniata</taxon>
        <taxon>Vertebrata</taxon>
        <taxon>Euteleostomi</taxon>
        <taxon>Actinopterygii</taxon>
        <taxon>Neopterygii</taxon>
        <taxon>Teleostei</taxon>
        <taxon>Ostariophysi</taxon>
        <taxon>Cypriniformes</taxon>
        <taxon>Cyprinidae</taxon>
        <taxon>Cyprininae</taxon>
        <taxon>Sinocyclocheilus</taxon>
    </lineage>
</organism>
<feature type="transmembrane region" description="Helical" evidence="6">
    <location>
        <begin position="12"/>
        <end position="33"/>
    </location>
</feature>
<evidence type="ECO:0000256" key="6">
    <source>
        <dbReference type="SAM" id="Phobius"/>
    </source>
</evidence>
<name>A0A671SAR4_9TELE</name>
<evidence type="ECO:0000313" key="7">
    <source>
        <dbReference type="Ensembl" id="ENSSANP00000093266.1"/>
    </source>
</evidence>
<sequence>PLGHCFQMLYFWGYGFLAVTVINLAALLGLFLVPLTKKTYFPKVLTYFIGLAIGTLFSNAVLQLIPEALGLDPKDDNYVLNVVGIFGGFYILFFTERVLKMVLKADTELGHSHFPPLTIYQSLFSVKFVQNACVLTCRWLKGEGMSNIKTVAWMITVSDAVHNFIDGLAIGASFTLSLLTGFSTSIAIFCEEFPHELGDFVILLNSGMSVGQAACFNLLSAMCCYLGLALGILLGSSFAPNAIFAIAGGMFLYISLADMFPEMNSIMATHSKGFRGRVAFFLVQNAGLFTGFTVILLITLFAGDINLG</sequence>
<dbReference type="GO" id="GO:0140410">
    <property type="term" value="F:monoatomic cation:bicarbonate symporter activity"/>
    <property type="evidence" value="ECO:0007669"/>
    <property type="project" value="TreeGrafter"/>
</dbReference>
<dbReference type="Ensembl" id="ENSSANT00000099071.1">
    <property type="protein sequence ID" value="ENSSANP00000093266.1"/>
    <property type="gene ID" value="ENSSANG00000045994.1"/>
</dbReference>
<reference evidence="7" key="1">
    <citation type="submission" date="2025-08" db="UniProtKB">
        <authorList>
            <consortium name="Ensembl"/>
        </authorList>
    </citation>
    <scope>IDENTIFICATION</scope>
</reference>
<feature type="transmembrane region" description="Helical" evidence="6">
    <location>
        <begin position="213"/>
        <end position="232"/>
    </location>
</feature>
<keyword evidence="5 6" id="KW-0472">Membrane</keyword>
<feature type="transmembrane region" description="Helical" evidence="6">
    <location>
        <begin position="78"/>
        <end position="95"/>
    </location>
</feature>
<dbReference type="Proteomes" id="UP000472260">
    <property type="component" value="Unassembled WGS sequence"/>
</dbReference>
<feature type="transmembrane region" description="Helical" evidence="6">
    <location>
        <begin position="278"/>
        <end position="302"/>
    </location>
</feature>
<dbReference type="InterPro" id="IPR003689">
    <property type="entry name" value="ZIP"/>
</dbReference>
<evidence type="ECO:0000256" key="2">
    <source>
        <dbReference type="ARBA" id="ARBA00006939"/>
    </source>
</evidence>
<proteinExistence type="inferred from homology"/>
<dbReference type="PANTHER" id="PTHR12191">
    <property type="entry name" value="SOLUTE CARRIER FAMILY 39"/>
    <property type="match status" value="1"/>
</dbReference>
<keyword evidence="3 6" id="KW-0812">Transmembrane</keyword>
<evidence type="ECO:0000256" key="5">
    <source>
        <dbReference type="ARBA" id="ARBA00023136"/>
    </source>
</evidence>
<feature type="transmembrane region" description="Helical" evidence="6">
    <location>
        <begin position="45"/>
        <end position="66"/>
    </location>
</feature>
<evidence type="ECO:0000256" key="4">
    <source>
        <dbReference type="ARBA" id="ARBA00022989"/>
    </source>
</evidence>
<dbReference type="PANTHER" id="PTHR12191:SF2">
    <property type="entry name" value="METAL CATION SYMPORTER ZIP8"/>
    <property type="match status" value="1"/>
</dbReference>
<dbReference type="Pfam" id="PF02535">
    <property type="entry name" value="Zip"/>
    <property type="match status" value="2"/>
</dbReference>
<dbReference type="GO" id="GO:0030003">
    <property type="term" value="P:intracellular monoatomic cation homeostasis"/>
    <property type="evidence" value="ECO:0007669"/>
    <property type="project" value="TreeGrafter"/>
</dbReference>
<comment type="subcellular location">
    <subcellularLocation>
        <location evidence="1">Membrane</location>
        <topology evidence="1">Multi-pass membrane protein</topology>
    </subcellularLocation>
</comment>
<dbReference type="AlphaFoldDB" id="A0A671SAR4"/>
<comment type="similarity">
    <text evidence="2">Belongs to the ZIP transporter (TC 2.A.5) family.</text>
</comment>
<evidence type="ECO:0000256" key="1">
    <source>
        <dbReference type="ARBA" id="ARBA00004141"/>
    </source>
</evidence>
<dbReference type="GO" id="GO:0005385">
    <property type="term" value="F:zinc ion transmembrane transporter activity"/>
    <property type="evidence" value="ECO:0007669"/>
    <property type="project" value="TreeGrafter"/>
</dbReference>
<feature type="transmembrane region" description="Helical" evidence="6">
    <location>
        <begin position="238"/>
        <end position="257"/>
    </location>
</feature>
<reference evidence="7" key="2">
    <citation type="submission" date="2025-09" db="UniProtKB">
        <authorList>
            <consortium name="Ensembl"/>
        </authorList>
    </citation>
    <scope>IDENTIFICATION</scope>
</reference>
<evidence type="ECO:0000313" key="8">
    <source>
        <dbReference type="Proteomes" id="UP000472260"/>
    </source>
</evidence>
<evidence type="ECO:0000256" key="3">
    <source>
        <dbReference type="ARBA" id="ARBA00022692"/>
    </source>
</evidence>
<dbReference type="GO" id="GO:0005886">
    <property type="term" value="C:plasma membrane"/>
    <property type="evidence" value="ECO:0007669"/>
    <property type="project" value="TreeGrafter"/>
</dbReference>